<dbReference type="InterPro" id="IPR016161">
    <property type="entry name" value="Ald_DH/histidinol_DH"/>
</dbReference>
<dbReference type="InterPro" id="IPR016163">
    <property type="entry name" value="Ald_DH_C"/>
</dbReference>
<dbReference type="Gene3D" id="3.40.309.10">
    <property type="entry name" value="Aldehyde Dehydrogenase, Chain A, domain 2"/>
    <property type="match status" value="2"/>
</dbReference>
<dbReference type="AlphaFoldDB" id="A0A9N9FPM0"/>
<protein>
    <submittedName>
        <fullName evidence="4">4837_t:CDS:1</fullName>
    </submittedName>
</protein>
<evidence type="ECO:0000256" key="1">
    <source>
        <dbReference type="ARBA" id="ARBA00009986"/>
    </source>
</evidence>
<organism evidence="4 5">
    <name type="scientific">Diversispora eburnea</name>
    <dbReference type="NCBI Taxonomy" id="1213867"/>
    <lineage>
        <taxon>Eukaryota</taxon>
        <taxon>Fungi</taxon>
        <taxon>Fungi incertae sedis</taxon>
        <taxon>Mucoromycota</taxon>
        <taxon>Glomeromycotina</taxon>
        <taxon>Glomeromycetes</taxon>
        <taxon>Diversisporales</taxon>
        <taxon>Diversisporaceae</taxon>
        <taxon>Diversispora</taxon>
    </lineage>
</organism>
<proteinExistence type="inferred from homology"/>
<dbReference type="Proteomes" id="UP000789706">
    <property type="component" value="Unassembled WGS sequence"/>
</dbReference>
<feature type="chain" id="PRO_5040450781" evidence="2">
    <location>
        <begin position="19"/>
        <end position="546"/>
    </location>
</feature>
<keyword evidence="5" id="KW-1185">Reference proteome</keyword>
<dbReference type="InterPro" id="IPR016162">
    <property type="entry name" value="Ald_DH_N"/>
</dbReference>
<feature type="domain" description="Aldehyde dehydrogenase" evidence="3">
    <location>
        <begin position="309"/>
        <end position="487"/>
    </location>
</feature>
<name>A0A9N9FPM0_9GLOM</name>
<dbReference type="GO" id="GO:0016620">
    <property type="term" value="F:oxidoreductase activity, acting on the aldehyde or oxo group of donors, NAD or NADP as acceptor"/>
    <property type="evidence" value="ECO:0007669"/>
    <property type="project" value="InterPro"/>
</dbReference>
<dbReference type="InterPro" id="IPR015590">
    <property type="entry name" value="Aldehyde_DH_dom"/>
</dbReference>
<sequence length="546" mass="61307">MFIYLVLGLVAIIAFKFFHRDNVIEFTVPVPKEAKPGWNNGKILDKPNIRDPKNPGFIQCYDPATGQLLDTIKAHTENDIVESLKKARNAQIKWSKTTFSERRNVLKSLLNFIVRNQEEICWVSLLDAEFGEIMVTCERIRWTIKNGENALSPQYRDVPMIMPYKIAKLEFEPLGVVSAIISWNYPFHNAMGPIISALFAGNGILVKCSEQVAWSMKYFSDIIKKCLIQCGHDPDIVQFLCGFPDCGKSLVQSGLDGITFIGYLNRIGKKIMQTASNTLTPCILELGGKDSAIIRHDTDLDKTISIILLKRVLNNIKLMRVGCSLNDEDKVDIGAITMSDHTEKITTLIKSAISQGAILLHGGHVYNHPNYPKAQYYTPTLLTNVTSQMEIAKTEIFAPVMVIMKFKSDEEAIEIANITPYGLGNSIFTSDQNKKYWMAKKLRCGMVNWNDFGASYLCNLPFGGVGNSGFGRFAGVEGLRSQCLMKSITFDRFPSIIKTNIPQLLTYPISTNGSMFVNNLIKVIYENNWLNKVKAILELIKVSIKE</sequence>
<evidence type="ECO:0000259" key="3">
    <source>
        <dbReference type="Pfam" id="PF00171"/>
    </source>
</evidence>
<evidence type="ECO:0000313" key="5">
    <source>
        <dbReference type="Proteomes" id="UP000789706"/>
    </source>
</evidence>
<dbReference type="OrthoDB" id="310895at2759"/>
<keyword evidence="2" id="KW-0732">Signal</keyword>
<reference evidence="4" key="1">
    <citation type="submission" date="2021-06" db="EMBL/GenBank/DDBJ databases">
        <authorList>
            <person name="Kallberg Y."/>
            <person name="Tangrot J."/>
            <person name="Rosling A."/>
        </authorList>
    </citation>
    <scope>NUCLEOTIDE SEQUENCE</scope>
    <source>
        <strain evidence="4">AZ414A</strain>
    </source>
</reference>
<dbReference type="SUPFAM" id="SSF53720">
    <property type="entry name" value="ALDH-like"/>
    <property type="match status" value="1"/>
</dbReference>
<evidence type="ECO:0000256" key="2">
    <source>
        <dbReference type="SAM" id="SignalP"/>
    </source>
</evidence>
<evidence type="ECO:0000313" key="4">
    <source>
        <dbReference type="EMBL" id="CAG8551149.1"/>
    </source>
</evidence>
<comment type="similarity">
    <text evidence="1">Belongs to the aldehyde dehydrogenase family.</text>
</comment>
<feature type="signal peptide" evidence="2">
    <location>
        <begin position="1"/>
        <end position="18"/>
    </location>
</feature>
<accession>A0A9N9FPM0</accession>
<dbReference type="PANTHER" id="PTHR11699">
    <property type="entry name" value="ALDEHYDE DEHYDROGENASE-RELATED"/>
    <property type="match status" value="1"/>
</dbReference>
<dbReference type="EMBL" id="CAJVPK010000814">
    <property type="protein sequence ID" value="CAG8551149.1"/>
    <property type="molecule type" value="Genomic_DNA"/>
</dbReference>
<gene>
    <name evidence="4" type="ORF">DEBURN_LOCUS7104</name>
</gene>
<comment type="caution">
    <text evidence="4">The sequence shown here is derived from an EMBL/GenBank/DDBJ whole genome shotgun (WGS) entry which is preliminary data.</text>
</comment>
<dbReference type="Pfam" id="PF00171">
    <property type="entry name" value="Aldedh"/>
    <property type="match status" value="1"/>
</dbReference>
<dbReference type="Gene3D" id="3.40.605.10">
    <property type="entry name" value="Aldehyde Dehydrogenase, Chain A, domain 1"/>
    <property type="match status" value="2"/>
</dbReference>